<dbReference type="GO" id="GO:0022857">
    <property type="term" value="F:transmembrane transporter activity"/>
    <property type="evidence" value="ECO:0007669"/>
    <property type="project" value="UniProtKB-UniRule"/>
</dbReference>
<dbReference type="InterPro" id="IPR004681">
    <property type="entry name" value="TRAP_DctM"/>
</dbReference>
<keyword evidence="6 7" id="KW-0472">Membrane</keyword>
<evidence type="ECO:0000256" key="3">
    <source>
        <dbReference type="ARBA" id="ARBA00022519"/>
    </source>
</evidence>
<comment type="function">
    <text evidence="7">Part of the tripartite ATP-independent periplasmic (TRAP) transport system.</text>
</comment>
<keyword evidence="5 7" id="KW-1133">Transmembrane helix</keyword>
<evidence type="ECO:0000256" key="6">
    <source>
        <dbReference type="ARBA" id="ARBA00023136"/>
    </source>
</evidence>
<reference evidence="9" key="1">
    <citation type="submission" date="2020-05" db="EMBL/GenBank/DDBJ databases">
        <title>Fertoebacter nigrum gen. nov., sp. nov., a new member of the family Rhodobacteraceae.</title>
        <authorList>
            <person name="Szuroczki S."/>
            <person name="Abbaszade G."/>
            <person name="Buni D."/>
            <person name="Schumann P."/>
            <person name="Toth E."/>
        </authorList>
    </citation>
    <scope>NUCLEOTIDE SEQUENCE</scope>
    <source>
        <strain evidence="9">RG-N-1a</strain>
    </source>
</reference>
<feature type="transmembrane region" description="Helical" evidence="7">
    <location>
        <begin position="282"/>
        <end position="301"/>
    </location>
</feature>
<dbReference type="EMBL" id="WHUT02000008">
    <property type="protein sequence ID" value="NUB45637.1"/>
    <property type="molecule type" value="Genomic_DNA"/>
</dbReference>
<gene>
    <name evidence="9" type="ORF">GEU84_014660</name>
</gene>
<evidence type="ECO:0000259" key="8">
    <source>
        <dbReference type="Pfam" id="PF06808"/>
    </source>
</evidence>
<feature type="transmembrane region" description="Helical" evidence="7">
    <location>
        <begin position="402"/>
        <end position="427"/>
    </location>
</feature>
<evidence type="ECO:0000256" key="5">
    <source>
        <dbReference type="ARBA" id="ARBA00022989"/>
    </source>
</evidence>
<evidence type="ECO:0000313" key="10">
    <source>
        <dbReference type="Proteomes" id="UP000484076"/>
    </source>
</evidence>
<dbReference type="NCBIfam" id="TIGR00786">
    <property type="entry name" value="dctM"/>
    <property type="match status" value="1"/>
</dbReference>
<feature type="domain" description="TRAP C4-dicarboxylate transport system permease DctM subunit" evidence="8">
    <location>
        <begin position="12"/>
        <end position="426"/>
    </location>
</feature>
<comment type="subunit">
    <text evidence="7">The complex comprises the extracytoplasmic solute receptor protein and the two transmembrane proteins.</text>
</comment>
<accession>A0A8X8KRU2</accession>
<keyword evidence="7" id="KW-0813">Transport</keyword>
<dbReference type="RefSeq" id="WP_152827369.1">
    <property type="nucleotide sequence ID" value="NZ_WHUT02000008.1"/>
</dbReference>
<feature type="transmembrane region" description="Helical" evidence="7">
    <location>
        <begin position="59"/>
        <end position="78"/>
    </location>
</feature>
<sequence>MDPILAFSALVTALLVLFFVGVPVYVAFLLCNIAGIFLLVGPAGTGMFVNSLTDTATSLPLVTLPLFILMGEVLFRANAVDQLVRSVNTLVGRIPGRLYFLTIVISTILAALSGSAMAAAAMLGRTVVPVMTERGYDRQMTLGAAIGGACLAPIIPPSVMAIIVGTMAQVSIGDLFAAGIVPGLMLAGMFLVYIYVRIRLNPALAPDDAPVQRPDGRQVVVAIGQLVPFSVVIAVVMGSIVLGLATPSESAAIGAIGAMGVAALFGKLSLRMIYEATASTVMVSGMIMVIMLSSQLFSQLLAFSGTGTILRDFIAGLDLSSGLMLLILLAIPFVLCMFLDEIATMLILIPIYLPLLPVLGFDPLWFWTLFLINISLGAIAPPAGYVLFVLQGIVPDVRLTDLFRAAVPYVLIFIVAMVIIGTFPGLVTFVSD</sequence>
<feature type="transmembrane region" description="Helical" evidence="7">
    <location>
        <begin position="98"/>
        <end position="121"/>
    </location>
</feature>
<keyword evidence="4 7" id="KW-0812">Transmembrane</keyword>
<feature type="transmembrane region" description="Helical" evidence="7">
    <location>
        <begin position="251"/>
        <end position="270"/>
    </location>
</feature>
<name>A0A8X8KRU2_9RHOB</name>
<feature type="transmembrane region" description="Helical" evidence="7">
    <location>
        <begin position="142"/>
        <end position="163"/>
    </location>
</feature>
<keyword evidence="10" id="KW-1185">Reference proteome</keyword>
<dbReference type="PANTHER" id="PTHR33362:SF5">
    <property type="entry name" value="C4-DICARBOXYLATE TRAP TRANSPORTER LARGE PERMEASE PROTEIN DCTM"/>
    <property type="match status" value="1"/>
</dbReference>
<evidence type="ECO:0000256" key="2">
    <source>
        <dbReference type="ARBA" id="ARBA00022475"/>
    </source>
</evidence>
<dbReference type="Pfam" id="PF06808">
    <property type="entry name" value="DctM"/>
    <property type="match status" value="1"/>
</dbReference>
<proteinExistence type="inferred from homology"/>
<keyword evidence="3 7" id="KW-0997">Cell inner membrane</keyword>
<feature type="transmembrane region" description="Helical" evidence="7">
    <location>
        <begin position="175"/>
        <end position="198"/>
    </location>
</feature>
<comment type="caution">
    <text evidence="9">The sequence shown here is derived from an EMBL/GenBank/DDBJ whole genome shotgun (WGS) entry which is preliminary data.</text>
</comment>
<protein>
    <recommendedName>
        <fullName evidence="7">TRAP transporter large permease protein</fullName>
    </recommendedName>
</protein>
<feature type="transmembrane region" description="Helical" evidence="7">
    <location>
        <begin position="365"/>
        <end position="390"/>
    </location>
</feature>
<dbReference type="Proteomes" id="UP000484076">
    <property type="component" value="Unassembled WGS sequence"/>
</dbReference>
<feature type="transmembrane region" description="Helical" evidence="7">
    <location>
        <begin position="313"/>
        <end position="335"/>
    </location>
</feature>
<feature type="transmembrane region" description="Helical" evidence="7">
    <location>
        <begin position="219"/>
        <end position="245"/>
    </location>
</feature>
<comment type="similarity">
    <text evidence="7">Belongs to the TRAP transporter large permease family.</text>
</comment>
<keyword evidence="2" id="KW-1003">Cell membrane</keyword>
<organism evidence="9 10">
    <name type="scientific">Fertoeibacter niger</name>
    <dbReference type="NCBI Taxonomy" id="2656921"/>
    <lineage>
        <taxon>Bacteria</taxon>
        <taxon>Pseudomonadati</taxon>
        <taxon>Pseudomonadota</taxon>
        <taxon>Alphaproteobacteria</taxon>
        <taxon>Rhodobacterales</taxon>
        <taxon>Paracoccaceae</taxon>
        <taxon>Fertoeibacter</taxon>
    </lineage>
</organism>
<dbReference type="InterPro" id="IPR010656">
    <property type="entry name" value="DctM"/>
</dbReference>
<dbReference type="GO" id="GO:0005886">
    <property type="term" value="C:plasma membrane"/>
    <property type="evidence" value="ECO:0007669"/>
    <property type="project" value="UniProtKB-SubCell"/>
</dbReference>
<feature type="transmembrane region" description="Helical" evidence="7">
    <location>
        <begin position="342"/>
        <end position="359"/>
    </location>
</feature>
<evidence type="ECO:0000313" key="9">
    <source>
        <dbReference type="EMBL" id="NUB45637.1"/>
    </source>
</evidence>
<evidence type="ECO:0000256" key="4">
    <source>
        <dbReference type="ARBA" id="ARBA00022692"/>
    </source>
</evidence>
<comment type="subcellular location">
    <subcellularLocation>
        <location evidence="1 7">Cell inner membrane</location>
        <topology evidence="1 7">Multi-pass membrane protein</topology>
    </subcellularLocation>
</comment>
<feature type="transmembrane region" description="Helical" evidence="7">
    <location>
        <begin position="6"/>
        <end position="39"/>
    </location>
</feature>
<evidence type="ECO:0000256" key="7">
    <source>
        <dbReference type="RuleBase" id="RU369079"/>
    </source>
</evidence>
<evidence type="ECO:0000256" key="1">
    <source>
        <dbReference type="ARBA" id="ARBA00004429"/>
    </source>
</evidence>
<dbReference type="AlphaFoldDB" id="A0A8X8KRU2"/>
<dbReference type="PIRSF" id="PIRSF006066">
    <property type="entry name" value="HI0050"/>
    <property type="match status" value="1"/>
</dbReference>
<dbReference type="PANTHER" id="PTHR33362">
    <property type="entry name" value="SIALIC ACID TRAP TRANSPORTER PERMEASE PROTEIN SIAT-RELATED"/>
    <property type="match status" value="1"/>
</dbReference>